<comment type="caution">
    <text evidence="3">The sequence shown here is derived from an EMBL/GenBank/DDBJ whole genome shotgun (WGS) entry which is preliminary data.</text>
</comment>
<dbReference type="InterPro" id="IPR052344">
    <property type="entry name" value="Transposase-related"/>
</dbReference>
<evidence type="ECO:0000313" key="4">
    <source>
        <dbReference type="Proteomes" id="UP000602647"/>
    </source>
</evidence>
<evidence type="ECO:0000259" key="2">
    <source>
        <dbReference type="Pfam" id="PF13817"/>
    </source>
</evidence>
<dbReference type="InterPro" id="IPR004291">
    <property type="entry name" value="Transposase_IS66_central"/>
</dbReference>
<protein>
    <submittedName>
        <fullName evidence="3">IS66 family transposase</fullName>
    </submittedName>
</protein>
<keyword evidence="4" id="KW-1185">Reference proteome</keyword>
<dbReference type="Pfam" id="PF13817">
    <property type="entry name" value="DDE_Tnp_IS66_C"/>
    <property type="match status" value="1"/>
</dbReference>
<dbReference type="NCBIfam" id="NF033517">
    <property type="entry name" value="transpos_IS66"/>
    <property type="match status" value="1"/>
</dbReference>
<gene>
    <name evidence="3" type="ORF">H9L42_16650</name>
</gene>
<dbReference type="InterPro" id="IPR039552">
    <property type="entry name" value="IS66_C"/>
</dbReference>
<dbReference type="EMBL" id="JACRYT010000055">
    <property type="protein sequence ID" value="MBC6681436.1"/>
    <property type="molecule type" value="Genomic_DNA"/>
</dbReference>
<feature type="domain" description="Transposase IS66 central" evidence="1">
    <location>
        <begin position="95"/>
        <end position="385"/>
    </location>
</feature>
<evidence type="ECO:0000259" key="1">
    <source>
        <dbReference type="Pfam" id="PF03050"/>
    </source>
</evidence>
<dbReference type="AlphaFoldDB" id="A0A923NLN8"/>
<dbReference type="PANTHER" id="PTHR33678">
    <property type="entry name" value="BLL1576 PROTEIN"/>
    <property type="match status" value="1"/>
</dbReference>
<organism evidence="3 4">
    <name type="scientific">Zhenpiania hominis</name>
    <dbReference type="NCBI Taxonomy" id="2763644"/>
    <lineage>
        <taxon>Bacteria</taxon>
        <taxon>Bacillati</taxon>
        <taxon>Bacillota</taxon>
        <taxon>Clostridia</taxon>
        <taxon>Peptostreptococcales</taxon>
        <taxon>Anaerovoracaceae</taxon>
        <taxon>Zhenpiania</taxon>
    </lineage>
</organism>
<accession>A0A923NLN8</accession>
<reference evidence="3" key="1">
    <citation type="submission" date="2020-08" db="EMBL/GenBank/DDBJ databases">
        <title>Genome public.</title>
        <authorList>
            <person name="Liu C."/>
            <person name="Sun Q."/>
        </authorList>
    </citation>
    <scope>NUCLEOTIDE SEQUENCE</scope>
    <source>
        <strain evidence="3">BX12</strain>
    </source>
</reference>
<evidence type="ECO:0000313" key="3">
    <source>
        <dbReference type="EMBL" id="MBC6681436.1"/>
    </source>
</evidence>
<feature type="domain" description="Transposase IS66 C-terminal" evidence="2">
    <location>
        <begin position="392"/>
        <end position="433"/>
    </location>
</feature>
<dbReference type="PANTHER" id="PTHR33678:SF2">
    <property type="match status" value="1"/>
</dbReference>
<dbReference type="RefSeq" id="WP_187304517.1">
    <property type="nucleotide sequence ID" value="NZ_JACRYT010000055.1"/>
</dbReference>
<dbReference type="Pfam" id="PF03050">
    <property type="entry name" value="DDE_Tnp_IS66"/>
    <property type="match status" value="1"/>
</dbReference>
<name>A0A923NLN8_9FIRM</name>
<dbReference type="Proteomes" id="UP000602647">
    <property type="component" value="Unassembled WGS sequence"/>
</dbReference>
<sequence length="450" mass="52020">MDEVVVPAHKRRKRKGKLDEDLMDFDTKIIEHTLSEDALAEHFPQGYKRLPDEVYKNLERIPAVFEVHEHHIAVYKGKNGKIVKAEHPKEMLNGSIATPSIVSAVIHGKYTNAVPLYRQEQEFARNDVNISRQTMANWVITSAERYISLVYDRMKEELLKSPVIHADETPVMVTKDGREGMHKNYMWVYRSGSMCKTNQLVLYDYQKSRKADAPQEFLSDFDGKLVCDGYQVYHTLENREDTNFKVAGCWAHARRPFAQVYRSLGEEKAAGTVAAEAFVQIQNIYHTDNRLLKLPPSERKKRRKTLVKPLVDTFFEWCRNSIDRVPPSSETADGIKYCINQEKYLRVFLDDPQIPLDNNLAEQSIRPFCVGKKNWKLIDTVHGAKASAILYSIVETAKANDLNIYNYFKHLLTEIPKHMDDTDLNFLNSLLPWSKQLPAECRKKKKTKSK</sequence>
<proteinExistence type="predicted"/>